<dbReference type="Pfam" id="PF13347">
    <property type="entry name" value="MFS_2"/>
    <property type="match status" value="1"/>
</dbReference>
<evidence type="ECO:0000256" key="1">
    <source>
        <dbReference type="SAM" id="Phobius"/>
    </source>
</evidence>
<dbReference type="InterPro" id="IPR036259">
    <property type="entry name" value="MFS_trans_sf"/>
</dbReference>
<keyword evidence="1" id="KW-1133">Transmembrane helix</keyword>
<keyword evidence="1" id="KW-0812">Transmembrane</keyword>
<dbReference type="Gene3D" id="1.20.1250.20">
    <property type="entry name" value="MFS general substrate transporter like domains"/>
    <property type="match status" value="1"/>
</dbReference>
<keyword evidence="2" id="KW-0813">Transport</keyword>
<dbReference type="SUPFAM" id="SSF103473">
    <property type="entry name" value="MFS general substrate transporter"/>
    <property type="match status" value="1"/>
</dbReference>
<keyword evidence="3" id="KW-1185">Reference proteome</keyword>
<dbReference type="AlphaFoldDB" id="A0A1M5YQ86"/>
<keyword evidence="2" id="KW-0762">Sugar transport</keyword>
<reference evidence="2 3" key="1">
    <citation type="submission" date="2016-11" db="EMBL/GenBank/DDBJ databases">
        <authorList>
            <person name="Jaros S."/>
            <person name="Januszkiewicz K."/>
            <person name="Wedrychowicz H."/>
        </authorList>
    </citation>
    <scope>NUCLEOTIDE SEQUENCE [LARGE SCALE GENOMIC DNA]</scope>
    <source>
        <strain evidence="2 3">DSM 9705</strain>
    </source>
</reference>
<name>A0A1M5YQ86_9BACT</name>
<organism evidence="2 3">
    <name type="scientific">Desulfofustis glycolicus DSM 9705</name>
    <dbReference type="NCBI Taxonomy" id="1121409"/>
    <lineage>
        <taxon>Bacteria</taxon>
        <taxon>Pseudomonadati</taxon>
        <taxon>Thermodesulfobacteriota</taxon>
        <taxon>Desulfobulbia</taxon>
        <taxon>Desulfobulbales</taxon>
        <taxon>Desulfocapsaceae</taxon>
        <taxon>Desulfofustis</taxon>
    </lineage>
</organism>
<gene>
    <name evidence="2" type="ORF">SAMN02745124_04324</name>
</gene>
<protein>
    <submittedName>
        <fullName evidence="2">MFS/sugar transport protein</fullName>
    </submittedName>
</protein>
<dbReference type="STRING" id="1121409.SAMN02745124_04324"/>
<feature type="transmembrane region" description="Helical" evidence="1">
    <location>
        <begin position="16"/>
        <end position="37"/>
    </location>
</feature>
<evidence type="ECO:0000313" key="2">
    <source>
        <dbReference type="EMBL" id="SHI14216.1"/>
    </source>
</evidence>
<keyword evidence="1" id="KW-0472">Membrane</keyword>
<evidence type="ECO:0000313" key="3">
    <source>
        <dbReference type="Proteomes" id="UP000184139"/>
    </source>
</evidence>
<dbReference type="EMBL" id="FQXS01000050">
    <property type="protein sequence ID" value="SHI14216.1"/>
    <property type="molecule type" value="Genomic_DNA"/>
</dbReference>
<proteinExistence type="predicted"/>
<accession>A0A1M5YQ86</accession>
<dbReference type="Proteomes" id="UP000184139">
    <property type="component" value="Unassembled WGS sequence"/>
</dbReference>
<sequence length="86" mass="9371">MSTHSNALRKPGKTALAAYGFLAFPLAAAFIALQVLVPTHYAETTAMSLSTIGFVMLLARLWDTVTDPLIGFLSDKTPQHLGRRRI</sequence>